<keyword evidence="4" id="KW-0676">Redox-active center</keyword>
<dbReference type="InterPro" id="IPR036249">
    <property type="entry name" value="Thioredoxin-like_sf"/>
</dbReference>
<name>A0A2S8F454_9BACT</name>
<accession>A0A2S8F454</accession>
<dbReference type="PROSITE" id="PS51352">
    <property type="entry name" value="THIOREDOXIN_2"/>
    <property type="match status" value="1"/>
</dbReference>
<dbReference type="InterPro" id="IPR013740">
    <property type="entry name" value="Redoxin"/>
</dbReference>
<dbReference type="EMBL" id="PUIA01000058">
    <property type="protein sequence ID" value="PQO26923.1"/>
    <property type="molecule type" value="Genomic_DNA"/>
</dbReference>
<dbReference type="SUPFAM" id="SSF52833">
    <property type="entry name" value="Thioredoxin-like"/>
    <property type="match status" value="1"/>
</dbReference>
<dbReference type="InterPro" id="IPR017937">
    <property type="entry name" value="Thioredoxin_CS"/>
</dbReference>
<dbReference type="InterPro" id="IPR013766">
    <property type="entry name" value="Thioredoxin_domain"/>
</dbReference>
<evidence type="ECO:0000313" key="6">
    <source>
        <dbReference type="EMBL" id="PQO26923.1"/>
    </source>
</evidence>
<protein>
    <recommendedName>
        <fullName evidence="5">Thioredoxin domain-containing protein</fullName>
    </recommendedName>
</protein>
<evidence type="ECO:0000259" key="5">
    <source>
        <dbReference type="PROSITE" id="PS51352"/>
    </source>
</evidence>
<dbReference type="OrthoDB" id="288837at2"/>
<dbReference type="GO" id="GO:0017004">
    <property type="term" value="P:cytochrome complex assembly"/>
    <property type="evidence" value="ECO:0007669"/>
    <property type="project" value="UniProtKB-KW"/>
</dbReference>
<dbReference type="PROSITE" id="PS00194">
    <property type="entry name" value="THIOREDOXIN_1"/>
    <property type="match status" value="1"/>
</dbReference>
<organism evidence="6 7">
    <name type="scientific">Blastopirellula marina</name>
    <dbReference type="NCBI Taxonomy" id="124"/>
    <lineage>
        <taxon>Bacteria</taxon>
        <taxon>Pseudomonadati</taxon>
        <taxon>Planctomycetota</taxon>
        <taxon>Planctomycetia</taxon>
        <taxon>Pirellulales</taxon>
        <taxon>Pirellulaceae</taxon>
        <taxon>Blastopirellula</taxon>
    </lineage>
</organism>
<evidence type="ECO:0000313" key="7">
    <source>
        <dbReference type="Proteomes" id="UP000240009"/>
    </source>
</evidence>
<comment type="subcellular location">
    <subcellularLocation>
        <location evidence="1">Cell envelope</location>
    </subcellularLocation>
</comment>
<dbReference type="GO" id="GO:0030313">
    <property type="term" value="C:cell envelope"/>
    <property type="evidence" value="ECO:0007669"/>
    <property type="project" value="UniProtKB-SubCell"/>
</dbReference>
<gene>
    <name evidence="6" type="ORF">C5Y96_19270</name>
</gene>
<dbReference type="CDD" id="cd02966">
    <property type="entry name" value="TlpA_like_family"/>
    <property type="match status" value="1"/>
</dbReference>
<evidence type="ECO:0000256" key="3">
    <source>
        <dbReference type="ARBA" id="ARBA00023157"/>
    </source>
</evidence>
<dbReference type="AlphaFoldDB" id="A0A2S8F454"/>
<dbReference type="PANTHER" id="PTHR42852">
    <property type="entry name" value="THIOL:DISULFIDE INTERCHANGE PROTEIN DSBE"/>
    <property type="match status" value="1"/>
</dbReference>
<evidence type="ECO:0000256" key="2">
    <source>
        <dbReference type="ARBA" id="ARBA00022748"/>
    </source>
</evidence>
<dbReference type="PANTHER" id="PTHR42852:SF6">
    <property type="entry name" value="THIOL:DISULFIDE INTERCHANGE PROTEIN DSBE"/>
    <property type="match status" value="1"/>
</dbReference>
<dbReference type="GO" id="GO:0016491">
    <property type="term" value="F:oxidoreductase activity"/>
    <property type="evidence" value="ECO:0007669"/>
    <property type="project" value="InterPro"/>
</dbReference>
<dbReference type="Proteomes" id="UP000240009">
    <property type="component" value="Unassembled WGS sequence"/>
</dbReference>
<dbReference type="RefSeq" id="WP_105356732.1">
    <property type="nucleotide sequence ID" value="NZ_PUIA01000058.1"/>
</dbReference>
<reference evidence="6 7" key="1">
    <citation type="submission" date="2018-02" db="EMBL/GenBank/DDBJ databases">
        <title>Comparative genomes isolates from brazilian mangrove.</title>
        <authorList>
            <person name="Araujo J.E."/>
            <person name="Taketani R.G."/>
            <person name="Silva M.C.P."/>
            <person name="Loureco M.V."/>
            <person name="Andreote F.D."/>
        </authorList>
    </citation>
    <scope>NUCLEOTIDE SEQUENCE [LARGE SCALE GENOMIC DNA]</scope>
    <source>
        <strain evidence="6 7">HEX-2 MGV</strain>
    </source>
</reference>
<evidence type="ECO:0000256" key="1">
    <source>
        <dbReference type="ARBA" id="ARBA00004196"/>
    </source>
</evidence>
<evidence type="ECO:0000256" key="4">
    <source>
        <dbReference type="ARBA" id="ARBA00023284"/>
    </source>
</evidence>
<dbReference type="InterPro" id="IPR050553">
    <property type="entry name" value="Thioredoxin_ResA/DsbE_sf"/>
</dbReference>
<dbReference type="Pfam" id="PF08534">
    <property type="entry name" value="Redoxin"/>
    <property type="match status" value="1"/>
</dbReference>
<comment type="caution">
    <text evidence="6">The sequence shown here is derived from an EMBL/GenBank/DDBJ whole genome shotgun (WGS) entry which is preliminary data.</text>
</comment>
<keyword evidence="2" id="KW-0201">Cytochrome c-type biogenesis</keyword>
<keyword evidence="3" id="KW-1015">Disulfide bond</keyword>
<sequence length="228" mass="25249">MPRFVSRFMATPRKRNYQRSGNVLLFVLLCVLAGLAVVLIVSLLGPGSGGPATSHPWVGQPVPAAQLQPLLNADEPIDTDSFVGKVTLVNFWGPWCGPCLMEFPELLQIRERYTDSPDFQLIPIASDGTWMAGQPDLFEEETEQLKHDSQLVLAQYNSDMPVYVDMNARLREDLVKMSPNFGYPTNILVGRDGLIKAVWVGYGGDLTPINRAIRAELEPPKEENVGNP</sequence>
<proteinExistence type="predicted"/>
<feature type="domain" description="Thioredoxin" evidence="5">
    <location>
        <begin position="56"/>
        <end position="218"/>
    </location>
</feature>
<dbReference type="Gene3D" id="3.40.30.10">
    <property type="entry name" value="Glutaredoxin"/>
    <property type="match status" value="1"/>
</dbReference>